<accession>A0ABT9URJ4</accession>
<dbReference type="EMBL" id="JAUSUF010000001">
    <property type="protein sequence ID" value="MDQ0148515.1"/>
    <property type="molecule type" value="Genomic_DNA"/>
</dbReference>
<organism evidence="1 2">
    <name type="scientific">Eubacterium multiforme</name>
    <dbReference type="NCBI Taxonomy" id="83339"/>
    <lineage>
        <taxon>Bacteria</taxon>
        <taxon>Bacillati</taxon>
        <taxon>Bacillota</taxon>
        <taxon>Clostridia</taxon>
        <taxon>Eubacteriales</taxon>
        <taxon>Eubacteriaceae</taxon>
        <taxon>Eubacterium</taxon>
    </lineage>
</organism>
<name>A0ABT9URJ4_9FIRM</name>
<sequence>MRVCPFWSLTSEKVECNNECPMYPFENEGEECIFETYLYNVELNYTNLINEGMFDIDEDDIQQIEA</sequence>
<evidence type="ECO:0000313" key="1">
    <source>
        <dbReference type="EMBL" id="MDQ0148515.1"/>
    </source>
</evidence>
<dbReference type="Proteomes" id="UP001228504">
    <property type="component" value="Unassembled WGS sequence"/>
</dbReference>
<keyword evidence="2" id="KW-1185">Reference proteome</keyword>
<protein>
    <submittedName>
        <fullName evidence="1">Uncharacterized protein</fullName>
    </submittedName>
</protein>
<reference evidence="1 2" key="1">
    <citation type="submission" date="2023-07" db="EMBL/GenBank/DDBJ databases">
        <title>Genomic Encyclopedia of Type Strains, Phase IV (KMG-IV): sequencing the most valuable type-strain genomes for metagenomic binning, comparative biology and taxonomic classification.</title>
        <authorList>
            <person name="Goeker M."/>
        </authorList>
    </citation>
    <scope>NUCLEOTIDE SEQUENCE [LARGE SCALE GENOMIC DNA]</scope>
    <source>
        <strain evidence="1 2">DSM 20694</strain>
    </source>
</reference>
<proteinExistence type="predicted"/>
<dbReference type="RefSeq" id="WP_307482655.1">
    <property type="nucleotide sequence ID" value="NZ_JAUSUF010000001.1"/>
</dbReference>
<comment type="caution">
    <text evidence="1">The sequence shown here is derived from an EMBL/GenBank/DDBJ whole genome shotgun (WGS) entry which is preliminary data.</text>
</comment>
<evidence type="ECO:0000313" key="2">
    <source>
        <dbReference type="Proteomes" id="UP001228504"/>
    </source>
</evidence>
<gene>
    <name evidence="1" type="ORF">J2S18_000432</name>
</gene>